<feature type="compositionally biased region" description="Basic and acidic residues" evidence="3">
    <location>
        <begin position="724"/>
        <end position="733"/>
    </location>
</feature>
<dbReference type="OrthoDB" id="5279713at2759"/>
<dbReference type="InterPro" id="IPR055414">
    <property type="entry name" value="LRR_R13L4/SHOC2-like"/>
</dbReference>
<dbReference type="Pfam" id="PF00931">
    <property type="entry name" value="NB-ARC"/>
    <property type="match status" value="1"/>
</dbReference>
<evidence type="ECO:0000259" key="6">
    <source>
        <dbReference type="Pfam" id="PF23598"/>
    </source>
</evidence>
<evidence type="ECO:0000259" key="4">
    <source>
        <dbReference type="Pfam" id="PF00931"/>
    </source>
</evidence>
<comment type="caution">
    <text evidence="7">The sequence shown here is derived from an EMBL/GenBank/DDBJ whole genome shotgun (WGS) entry which is preliminary data.</text>
</comment>
<evidence type="ECO:0000256" key="3">
    <source>
        <dbReference type="SAM" id="MobiDB-lite"/>
    </source>
</evidence>
<dbReference type="Gene3D" id="3.40.50.300">
    <property type="entry name" value="P-loop containing nucleotide triphosphate hydrolases"/>
    <property type="match status" value="1"/>
</dbReference>
<feature type="region of interest" description="Disordered" evidence="3">
    <location>
        <begin position="706"/>
        <end position="780"/>
    </location>
</feature>
<feature type="domain" description="Disease resistance protein winged helix" evidence="5">
    <location>
        <begin position="350"/>
        <end position="418"/>
    </location>
</feature>
<evidence type="ECO:0000256" key="2">
    <source>
        <dbReference type="ARBA" id="ARBA00022821"/>
    </source>
</evidence>
<evidence type="ECO:0000256" key="1">
    <source>
        <dbReference type="ARBA" id="ARBA00022737"/>
    </source>
</evidence>
<dbReference type="SUPFAM" id="SSF52540">
    <property type="entry name" value="P-loop containing nucleoside triphosphate hydrolases"/>
    <property type="match status" value="1"/>
</dbReference>
<proteinExistence type="predicted"/>
<feature type="region of interest" description="Disordered" evidence="3">
    <location>
        <begin position="656"/>
        <end position="675"/>
    </location>
</feature>
<accession>A0A833RG83</accession>
<organism evidence="7 8">
    <name type="scientific">Carex littledalei</name>
    <dbReference type="NCBI Taxonomy" id="544730"/>
    <lineage>
        <taxon>Eukaryota</taxon>
        <taxon>Viridiplantae</taxon>
        <taxon>Streptophyta</taxon>
        <taxon>Embryophyta</taxon>
        <taxon>Tracheophyta</taxon>
        <taxon>Spermatophyta</taxon>
        <taxon>Magnoliopsida</taxon>
        <taxon>Liliopsida</taxon>
        <taxon>Poales</taxon>
        <taxon>Cyperaceae</taxon>
        <taxon>Cyperoideae</taxon>
        <taxon>Cariceae</taxon>
        <taxon>Carex</taxon>
        <taxon>Carex subgen. Euthyceras</taxon>
    </lineage>
</organism>
<dbReference type="InterPro" id="IPR044974">
    <property type="entry name" value="Disease_R_plants"/>
</dbReference>
<dbReference type="Pfam" id="PF23598">
    <property type="entry name" value="LRR_14"/>
    <property type="match status" value="1"/>
</dbReference>
<dbReference type="InterPro" id="IPR058922">
    <property type="entry name" value="WHD_DRP"/>
</dbReference>
<protein>
    <submittedName>
        <fullName evidence="7">Putative disease resistance protein RGA3</fullName>
    </submittedName>
</protein>
<feature type="domain" description="NB-ARC" evidence="4">
    <location>
        <begin position="151"/>
        <end position="260"/>
    </location>
</feature>
<dbReference type="GO" id="GO:0098542">
    <property type="term" value="P:defense response to other organism"/>
    <property type="evidence" value="ECO:0007669"/>
    <property type="project" value="TreeGrafter"/>
</dbReference>
<dbReference type="PANTHER" id="PTHR23155:SF1205">
    <property type="entry name" value="DISEASE RESISTANCE PROTEIN RPM1"/>
    <property type="match status" value="1"/>
</dbReference>
<dbReference type="Gene3D" id="1.10.10.10">
    <property type="entry name" value="Winged helix-like DNA-binding domain superfamily/Winged helix DNA-binding domain"/>
    <property type="match status" value="1"/>
</dbReference>
<reference evidence="7" key="1">
    <citation type="submission" date="2020-01" db="EMBL/GenBank/DDBJ databases">
        <title>Genome sequence of Kobresia littledalei, the first chromosome-level genome in the family Cyperaceae.</title>
        <authorList>
            <person name="Qu G."/>
        </authorList>
    </citation>
    <scope>NUCLEOTIDE SEQUENCE</scope>
    <source>
        <strain evidence="7">C.B.Clarke</strain>
        <tissue evidence="7">Leaf</tissue>
    </source>
</reference>
<dbReference type="InterPro" id="IPR042197">
    <property type="entry name" value="Apaf_helical"/>
</dbReference>
<dbReference type="SUPFAM" id="SSF52058">
    <property type="entry name" value="L domain-like"/>
    <property type="match status" value="1"/>
</dbReference>
<dbReference type="Pfam" id="PF23559">
    <property type="entry name" value="WHD_DRP"/>
    <property type="match status" value="1"/>
</dbReference>
<sequence>MWSKKLSTWLRQLNEMAYEVEDLVDKDEFMIIRDKIKGKRKFSEFNFYQRKFGELLSFFTQKEHLHMYFYLKAVKSFMFPQSSMDQLNSINERLGLFLSTANYSMNLLDAVTEFQREIMNPNSLSIAKFVGRAKEKKVLGELEKQLLHRIYTMKWRDLNLEEGHISRTNSGEKDLPVNDFNILSQTLCGKRFFLVLDDVRNNIENQWNNLFAALESGAPGSKVLITTQSHKIARRIGTVKPIHLDVLEPEAMLTLFKHHALGGAEIDEEKERVLRSMSSNIVTNLCGLPLAAKIIGNMLRSNLNEREWRRVSELQWWNFKEAIDGILPSLLVGYQQLEAGQRKCFAYCCIFPKNHIFLKERLVQMWIANDFIPQNDQEMVTMEDIGRRWFDDLVEKSFIQPSGENTEFTMNDLMQGLAAVVSTDQNLSLTQESSIPSTVRHLALPASKIEVLCDIARSSTLRTIILSGTIEINKINMLNTVFSKLTCLRVLQLSGISMQELPYAIRYLLHLRYLDLSYTGIKYLHQSICRCYHLQVLDLEGCNFKSLPDGMNDLINLRHLYADSRTISLIAGIGQLTNLQELNEFHIGMERGYKITELKNMRFLSGELHIMGIENVSCTEEEETQNHEREKKEKEETLAASSQQHLRPLLQSLRQHLRQHLRPPPAAPSVSRLPPGRWVTLQREGETAGTAPSFLSAGHPLPPPLPSSILLFSPPPASTSASSLKEERVDDNSPSRYLSRLDAPFLPPPLPSGEPERIGDNSPSRQPFRLMTPPPFHPQP</sequence>
<dbReference type="PANTHER" id="PTHR23155">
    <property type="entry name" value="DISEASE RESISTANCE PROTEIN RP"/>
    <property type="match status" value="1"/>
</dbReference>
<dbReference type="GO" id="GO:0043531">
    <property type="term" value="F:ADP binding"/>
    <property type="evidence" value="ECO:0007669"/>
    <property type="project" value="InterPro"/>
</dbReference>
<evidence type="ECO:0000313" key="7">
    <source>
        <dbReference type="EMBL" id="KAF3339213.1"/>
    </source>
</evidence>
<feature type="domain" description="Disease resistance R13L4/SHOC-2-like LRR" evidence="6">
    <location>
        <begin position="473"/>
        <end position="622"/>
    </location>
</feature>
<feature type="compositionally biased region" description="Basic and acidic residues" evidence="3">
    <location>
        <begin position="624"/>
        <end position="637"/>
    </location>
</feature>
<feature type="compositionally biased region" description="Low complexity" evidence="3">
    <location>
        <begin position="707"/>
        <end position="723"/>
    </location>
</feature>
<keyword evidence="2" id="KW-0611">Plant defense</keyword>
<keyword evidence="8" id="KW-1185">Reference proteome</keyword>
<dbReference type="Proteomes" id="UP000623129">
    <property type="component" value="Unassembled WGS sequence"/>
</dbReference>
<gene>
    <name evidence="7" type="ORF">FCM35_KLT16684</name>
</gene>
<name>A0A833RG83_9POAL</name>
<evidence type="ECO:0000313" key="8">
    <source>
        <dbReference type="Proteomes" id="UP000623129"/>
    </source>
</evidence>
<feature type="region of interest" description="Disordered" evidence="3">
    <location>
        <begin position="621"/>
        <end position="644"/>
    </location>
</feature>
<dbReference type="EMBL" id="SWLB01000004">
    <property type="protein sequence ID" value="KAF3339213.1"/>
    <property type="molecule type" value="Genomic_DNA"/>
</dbReference>
<dbReference type="Gene3D" id="3.80.10.10">
    <property type="entry name" value="Ribonuclease Inhibitor"/>
    <property type="match status" value="1"/>
</dbReference>
<dbReference type="Gene3D" id="1.10.8.430">
    <property type="entry name" value="Helical domain of apoptotic protease-activating factors"/>
    <property type="match status" value="1"/>
</dbReference>
<dbReference type="InterPro" id="IPR032675">
    <property type="entry name" value="LRR_dom_sf"/>
</dbReference>
<dbReference type="InterPro" id="IPR002182">
    <property type="entry name" value="NB-ARC"/>
</dbReference>
<dbReference type="AlphaFoldDB" id="A0A833RG83"/>
<dbReference type="PRINTS" id="PR00364">
    <property type="entry name" value="DISEASERSIST"/>
</dbReference>
<evidence type="ECO:0000259" key="5">
    <source>
        <dbReference type="Pfam" id="PF23559"/>
    </source>
</evidence>
<dbReference type="InterPro" id="IPR027417">
    <property type="entry name" value="P-loop_NTPase"/>
</dbReference>
<dbReference type="InterPro" id="IPR036388">
    <property type="entry name" value="WH-like_DNA-bd_sf"/>
</dbReference>
<keyword evidence="1" id="KW-0677">Repeat</keyword>